<comment type="caution">
    <text evidence="1">The sequence shown here is derived from an EMBL/GenBank/DDBJ whole genome shotgun (WGS) entry which is preliminary data.</text>
</comment>
<accession>A0ABW2F5V1</accession>
<gene>
    <name evidence="1" type="ORF">ACFQMJ_08605</name>
</gene>
<protein>
    <recommendedName>
        <fullName evidence="3">Colicin import membrane protein</fullName>
    </recommendedName>
</protein>
<name>A0ABW2F5V1_9BACL</name>
<proteinExistence type="predicted"/>
<sequence>MSLKMPSRLVPFILFFVALIVALPAGVSAAAIELTSSLKASLDKTAASADAKKGARLRELYAELGTQLKADKDAAAKVKALQYRNEEAVILVRKQIREIDAAKVSRSAADVQQAKTRYKPLFDGYTALNKQLSLAKSLKSKTLSSALSLQAQVMKLSVQAAREDIKKKEAAHKAVKTAASGKIKAARDSLAAIDSLKVQIRAQRSSLSATRNGLSPVWSNFKYALKKNDAGSAGNALASLVASFKSIVAQQSKIYALETKISDTISATRARYL</sequence>
<evidence type="ECO:0000313" key="2">
    <source>
        <dbReference type="Proteomes" id="UP001596378"/>
    </source>
</evidence>
<dbReference type="Proteomes" id="UP001596378">
    <property type="component" value="Unassembled WGS sequence"/>
</dbReference>
<dbReference type="RefSeq" id="WP_378045082.1">
    <property type="nucleotide sequence ID" value="NZ_JBHMDN010000007.1"/>
</dbReference>
<dbReference type="EMBL" id="JBHTAI010000004">
    <property type="protein sequence ID" value="MFC7148580.1"/>
    <property type="molecule type" value="Genomic_DNA"/>
</dbReference>
<keyword evidence="2" id="KW-1185">Reference proteome</keyword>
<evidence type="ECO:0000313" key="1">
    <source>
        <dbReference type="EMBL" id="MFC7148580.1"/>
    </source>
</evidence>
<evidence type="ECO:0008006" key="3">
    <source>
        <dbReference type="Google" id="ProtNLM"/>
    </source>
</evidence>
<reference evidence="2" key="1">
    <citation type="journal article" date="2019" name="Int. J. Syst. Evol. Microbiol.">
        <title>The Global Catalogue of Microorganisms (GCM) 10K type strain sequencing project: providing services to taxonomists for standard genome sequencing and annotation.</title>
        <authorList>
            <consortium name="The Broad Institute Genomics Platform"/>
            <consortium name="The Broad Institute Genome Sequencing Center for Infectious Disease"/>
            <person name="Wu L."/>
            <person name="Ma J."/>
        </authorList>
    </citation>
    <scope>NUCLEOTIDE SEQUENCE [LARGE SCALE GENOMIC DNA]</scope>
    <source>
        <strain evidence="2">KCTC 12907</strain>
    </source>
</reference>
<organism evidence="1 2">
    <name type="scientific">Cohnella cellulosilytica</name>
    <dbReference type="NCBI Taxonomy" id="986710"/>
    <lineage>
        <taxon>Bacteria</taxon>
        <taxon>Bacillati</taxon>
        <taxon>Bacillota</taxon>
        <taxon>Bacilli</taxon>
        <taxon>Bacillales</taxon>
        <taxon>Paenibacillaceae</taxon>
        <taxon>Cohnella</taxon>
    </lineage>
</organism>